<accession>A0A3R9NQT9</accession>
<comment type="caution">
    <text evidence="3">The sequence shown here is derived from an EMBL/GenBank/DDBJ whole genome shotgun (WGS) entry which is preliminary data.</text>
</comment>
<feature type="transmembrane region" description="Helical" evidence="2">
    <location>
        <begin position="76"/>
        <end position="96"/>
    </location>
</feature>
<evidence type="ECO:0000256" key="2">
    <source>
        <dbReference type="SAM" id="Phobius"/>
    </source>
</evidence>
<dbReference type="EMBL" id="RSDW01000001">
    <property type="protein sequence ID" value="RSL14816.1"/>
    <property type="molecule type" value="Genomic_DNA"/>
</dbReference>
<proteinExistence type="predicted"/>
<protein>
    <submittedName>
        <fullName evidence="3">Uncharacterized protein</fullName>
    </submittedName>
</protein>
<dbReference type="Proteomes" id="UP000269669">
    <property type="component" value="Unassembled WGS sequence"/>
</dbReference>
<keyword evidence="4" id="KW-1185">Reference proteome</keyword>
<evidence type="ECO:0000256" key="1">
    <source>
        <dbReference type="SAM" id="MobiDB-lite"/>
    </source>
</evidence>
<feature type="compositionally biased region" description="Basic and acidic residues" evidence="1">
    <location>
        <begin position="161"/>
        <end position="172"/>
    </location>
</feature>
<dbReference type="AlphaFoldDB" id="A0A3R9NQT9"/>
<reference evidence="3 4" key="1">
    <citation type="submission" date="2018-12" db="EMBL/GenBank/DDBJ databases">
        <title>Sequencing of bacterial isolates from soil warming experiment in Harvard Forest, Massachusetts, USA.</title>
        <authorList>
            <person name="Deangelis K."/>
        </authorList>
    </citation>
    <scope>NUCLEOTIDE SEQUENCE [LARGE SCALE GENOMIC DNA]</scope>
    <source>
        <strain evidence="3 4">EB153</strain>
    </source>
</reference>
<keyword evidence="2" id="KW-0472">Membrane</keyword>
<evidence type="ECO:0000313" key="3">
    <source>
        <dbReference type="EMBL" id="RSL14816.1"/>
    </source>
</evidence>
<gene>
    <name evidence="3" type="ORF">EDE15_0283</name>
</gene>
<keyword evidence="2" id="KW-1133">Transmembrane helix</keyword>
<feature type="compositionally biased region" description="Polar residues" evidence="1">
    <location>
        <begin position="210"/>
        <end position="221"/>
    </location>
</feature>
<feature type="region of interest" description="Disordered" evidence="1">
    <location>
        <begin position="155"/>
        <end position="221"/>
    </location>
</feature>
<keyword evidence="2" id="KW-0812">Transmembrane</keyword>
<organism evidence="3 4">
    <name type="scientific">Edaphobacter aggregans</name>
    <dbReference type="NCBI Taxonomy" id="570835"/>
    <lineage>
        <taxon>Bacteria</taxon>
        <taxon>Pseudomonadati</taxon>
        <taxon>Acidobacteriota</taxon>
        <taxon>Terriglobia</taxon>
        <taxon>Terriglobales</taxon>
        <taxon>Acidobacteriaceae</taxon>
        <taxon>Edaphobacter</taxon>
    </lineage>
</organism>
<name>A0A3R9NQT9_9BACT</name>
<sequence>MENLLARDANQVRTDLPFLKTAPQELLTVICHAYFSALSVEKSLILWQNPAQITGSDRIKCISLCTLVSFSRLMQILFAISILCFMALLWAGFAIARHIRRGHERTEVHTSSRRDFAQHLYTAAEETRVPRAVRHQSVRDVTARKSWNTAATAVQIPPSFDEERTGTMDGWRKSPQSSQSRSPERLDWVYFNKDAGDLSDPYQPRHARGASSTQATSNRRY</sequence>
<evidence type="ECO:0000313" key="4">
    <source>
        <dbReference type="Proteomes" id="UP000269669"/>
    </source>
</evidence>